<keyword evidence="1" id="KW-0614">Plasmid</keyword>
<reference evidence="1 2" key="1">
    <citation type="journal article" date="2008" name="Proc. Natl. Acad. Sci. U.S.A.">
        <title>Niche adaptation and genome expansion in the chlorophyll d-producing cyanobacterium Acaryochloris marina.</title>
        <authorList>
            <person name="Swingley W.D."/>
            <person name="Chen M."/>
            <person name="Cheung P.C."/>
            <person name="Conrad A.L."/>
            <person name="Dejesa L.C."/>
            <person name="Hao J."/>
            <person name="Honchak B.M."/>
            <person name="Karbach L.E."/>
            <person name="Kurdoglu A."/>
            <person name="Lahiri S."/>
            <person name="Mastrian S.D."/>
            <person name="Miyashita H."/>
            <person name="Page L."/>
            <person name="Ramakrishna P."/>
            <person name="Satoh S."/>
            <person name="Sattley W.M."/>
            <person name="Shimada Y."/>
            <person name="Taylor H.L."/>
            <person name="Tomo T."/>
            <person name="Tsuchiya T."/>
            <person name="Wang Z.T."/>
            <person name="Raymond J."/>
            <person name="Mimuro M."/>
            <person name="Blankenship R.E."/>
            <person name="Touchman J.W."/>
        </authorList>
    </citation>
    <scope>NUCLEOTIDE SEQUENCE [LARGE SCALE GENOMIC DNA]</scope>
    <source>
        <strain evidence="2">MBIC 11017</strain>
        <plasmid evidence="2">Plasmid pREB4</plasmid>
    </source>
</reference>
<evidence type="ECO:0000313" key="2">
    <source>
        <dbReference type="Proteomes" id="UP000000268"/>
    </source>
</evidence>
<evidence type="ECO:0000313" key="1">
    <source>
        <dbReference type="EMBL" id="ABW32595.1"/>
    </source>
</evidence>
<dbReference type="AlphaFoldDB" id="A8ZNK9"/>
<dbReference type="KEGG" id="amr:AM1_D0100"/>
<proteinExistence type="predicted"/>
<dbReference type="HOGENOM" id="CLU_3131091_0_0_3"/>
<accession>A8ZNK9</accession>
<dbReference type="EMBL" id="CP000841">
    <property type="protein sequence ID" value="ABW32595.1"/>
    <property type="molecule type" value="Genomic_DNA"/>
</dbReference>
<dbReference type="Proteomes" id="UP000000268">
    <property type="component" value="Plasmid pREB4"/>
</dbReference>
<keyword evidence="2" id="KW-1185">Reference proteome</keyword>
<dbReference type="InterPro" id="IPR021336">
    <property type="entry name" value="DUF2949"/>
</dbReference>
<protein>
    <submittedName>
        <fullName evidence="1">Uncharacterized protein</fullName>
    </submittedName>
</protein>
<organism evidence="1 2">
    <name type="scientific">Acaryochloris marina (strain MBIC 11017)</name>
    <dbReference type="NCBI Taxonomy" id="329726"/>
    <lineage>
        <taxon>Bacteria</taxon>
        <taxon>Bacillati</taxon>
        <taxon>Cyanobacteriota</taxon>
        <taxon>Cyanophyceae</taxon>
        <taxon>Acaryochloridales</taxon>
        <taxon>Acaryochloridaceae</taxon>
        <taxon>Acaryochloris</taxon>
    </lineage>
</organism>
<sequence length="49" mass="5702">MGQIHIILWQHGLLDLEQLGQNFEWRMSKQVESAKQKCPVGKNLVAKNR</sequence>
<dbReference type="Pfam" id="PF11165">
    <property type="entry name" value="DUF2949"/>
    <property type="match status" value="1"/>
</dbReference>
<dbReference type="RefSeq" id="WP_012167771.1">
    <property type="nucleotide sequence ID" value="NC_009929.1"/>
</dbReference>
<name>A8ZNK9_ACAM1</name>
<geneLocation type="plasmid" evidence="1 2">
    <name>pREB4</name>
</geneLocation>
<gene>
    <name evidence="1" type="ordered locus">AM1_D0100</name>
</gene>